<keyword evidence="5 9" id="KW-0863">Zinc-finger</keyword>
<gene>
    <name evidence="11" type="ORF">C5167_020345</name>
</gene>
<dbReference type="EC" id="2.3.2.27" evidence="2"/>
<reference evidence="11 12" key="1">
    <citation type="journal article" date="2018" name="Science">
        <title>The opium poppy genome and morphinan production.</title>
        <authorList>
            <person name="Guo L."/>
            <person name="Winzer T."/>
            <person name="Yang X."/>
            <person name="Li Y."/>
            <person name="Ning Z."/>
            <person name="He Z."/>
            <person name="Teodor R."/>
            <person name="Lu Y."/>
            <person name="Bowser T.A."/>
            <person name="Graham I.A."/>
            <person name="Ye K."/>
        </authorList>
    </citation>
    <scope>NUCLEOTIDE SEQUENCE [LARGE SCALE GENOMIC DNA]</scope>
    <source>
        <strain evidence="12">cv. HN1</strain>
        <tissue evidence="11">Leaves</tissue>
    </source>
</reference>
<keyword evidence="8" id="KW-0804">Transcription</keyword>
<dbReference type="GO" id="GO:0061630">
    <property type="term" value="F:ubiquitin protein ligase activity"/>
    <property type="evidence" value="ECO:0007669"/>
    <property type="project" value="UniProtKB-EC"/>
</dbReference>
<evidence type="ECO:0000313" key="11">
    <source>
        <dbReference type="EMBL" id="RZC51925.1"/>
    </source>
</evidence>
<proteinExistence type="predicted"/>
<dbReference type="EMBL" id="CM010716">
    <property type="protein sequence ID" value="RZC51925.1"/>
    <property type="molecule type" value="Genomic_DNA"/>
</dbReference>
<evidence type="ECO:0000256" key="7">
    <source>
        <dbReference type="ARBA" id="ARBA00023015"/>
    </source>
</evidence>
<dbReference type="SMART" id="SM00184">
    <property type="entry name" value="RING"/>
    <property type="match status" value="1"/>
</dbReference>
<evidence type="ECO:0000256" key="3">
    <source>
        <dbReference type="ARBA" id="ARBA00022679"/>
    </source>
</evidence>
<dbReference type="PROSITE" id="PS50089">
    <property type="entry name" value="ZF_RING_2"/>
    <property type="match status" value="1"/>
</dbReference>
<sequence>MGRRNSSSTSKASSITKRIYNAIRDKSCPICLQNFDNLHHHHHYHQVAVLTFCMHAYCIRCIHKWSHLKRNCPLCNAEFDSWFFNFRVFTGKFEVFRLPKLDNKKMIDSGDYTRHHFLDTRMVLSRRQREYNRSRPYPLRRVFMESRLDSLSERQRNQVEIVTEGVLQWRASIYNKGVRAIPLPSRSCQQNVLGNNGVKEIKRRRIEPWIIRELQAVLGDSDPSVIVHLATSLYISGLEEKQKNPSNNLADEESFLEPLKPFLREHAKMFWHELRCYDESSLTIEVYDSVVDYRRST</sequence>
<evidence type="ECO:0000256" key="8">
    <source>
        <dbReference type="ARBA" id="ARBA00023163"/>
    </source>
</evidence>
<keyword evidence="3" id="KW-0808">Transferase</keyword>
<dbReference type="InterPro" id="IPR017907">
    <property type="entry name" value="Znf_RING_CS"/>
</dbReference>
<dbReference type="OrthoDB" id="5600418at2759"/>
<dbReference type="Proteomes" id="UP000316621">
    <property type="component" value="Chromosome 2"/>
</dbReference>
<dbReference type="Gene3D" id="3.30.40.10">
    <property type="entry name" value="Zinc/RING finger domain, C3HC4 (zinc finger)"/>
    <property type="match status" value="1"/>
</dbReference>
<dbReference type="GO" id="GO:0006513">
    <property type="term" value="P:protein monoubiquitination"/>
    <property type="evidence" value="ECO:0007669"/>
    <property type="project" value="TreeGrafter"/>
</dbReference>
<comment type="catalytic activity">
    <reaction evidence="1">
        <text>S-ubiquitinyl-[E2 ubiquitin-conjugating enzyme]-L-cysteine + [acceptor protein]-L-lysine = [E2 ubiquitin-conjugating enzyme]-L-cysteine + N(6)-ubiquitinyl-[acceptor protein]-L-lysine.</text>
        <dbReference type="EC" id="2.3.2.27"/>
    </reaction>
</comment>
<accession>A0A4Y7IWZ5</accession>
<dbReference type="GO" id="GO:0008270">
    <property type="term" value="F:zinc ion binding"/>
    <property type="evidence" value="ECO:0007669"/>
    <property type="project" value="UniProtKB-KW"/>
</dbReference>
<keyword evidence="12" id="KW-1185">Reference proteome</keyword>
<dbReference type="PROSITE" id="PS00518">
    <property type="entry name" value="ZF_RING_1"/>
    <property type="match status" value="1"/>
</dbReference>
<organism evidence="11 12">
    <name type="scientific">Papaver somniferum</name>
    <name type="common">Opium poppy</name>
    <dbReference type="NCBI Taxonomy" id="3469"/>
    <lineage>
        <taxon>Eukaryota</taxon>
        <taxon>Viridiplantae</taxon>
        <taxon>Streptophyta</taxon>
        <taxon>Embryophyta</taxon>
        <taxon>Tracheophyta</taxon>
        <taxon>Spermatophyta</taxon>
        <taxon>Magnoliopsida</taxon>
        <taxon>Ranunculales</taxon>
        <taxon>Papaveraceae</taxon>
        <taxon>Papaveroideae</taxon>
        <taxon>Papaver</taxon>
    </lineage>
</organism>
<dbReference type="AlphaFoldDB" id="A0A4Y7IWZ5"/>
<dbReference type="GO" id="GO:0000209">
    <property type="term" value="P:protein polyubiquitination"/>
    <property type="evidence" value="ECO:0007669"/>
    <property type="project" value="TreeGrafter"/>
</dbReference>
<feature type="domain" description="RING-type" evidence="10">
    <location>
        <begin position="28"/>
        <end position="76"/>
    </location>
</feature>
<evidence type="ECO:0000259" key="10">
    <source>
        <dbReference type="PROSITE" id="PS50089"/>
    </source>
</evidence>
<evidence type="ECO:0000256" key="6">
    <source>
        <dbReference type="ARBA" id="ARBA00022833"/>
    </source>
</evidence>
<dbReference type="SUPFAM" id="SSF57850">
    <property type="entry name" value="RING/U-box"/>
    <property type="match status" value="1"/>
</dbReference>
<evidence type="ECO:0000256" key="2">
    <source>
        <dbReference type="ARBA" id="ARBA00012483"/>
    </source>
</evidence>
<name>A0A4Y7IWZ5_PAPSO</name>
<keyword evidence="6" id="KW-0862">Zinc</keyword>
<dbReference type="InterPro" id="IPR013083">
    <property type="entry name" value="Znf_RING/FYVE/PHD"/>
</dbReference>
<evidence type="ECO:0000256" key="4">
    <source>
        <dbReference type="ARBA" id="ARBA00022723"/>
    </source>
</evidence>
<dbReference type="STRING" id="3469.A0A4Y7IWZ5"/>
<evidence type="ECO:0000256" key="5">
    <source>
        <dbReference type="ARBA" id="ARBA00022771"/>
    </source>
</evidence>
<dbReference type="Gramene" id="RZC51925">
    <property type="protein sequence ID" value="RZC51925"/>
    <property type="gene ID" value="C5167_020345"/>
</dbReference>
<dbReference type="InterPro" id="IPR001841">
    <property type="entry name" value="Znf_RING"/>
</dbReference>
<keyword evidence="7" id="KW-0805">Transcription regulation</keyword>
<evidence type="ECO:0000256" key="9">
    <source>
        <dbReference type="PROSITE-ProRule" id="PRU00175"/>
    </source>
</evidence>
<dbReference type="PANTHER" id="PTHR46077:SF1">
    <property type="entry name" value="TOP1 BINDING ARGININE_SERINE RICH PROTEIN, E3 UBIQUITIN LIGASE"/>
    <property type="match status" value="1"/>
</dbReference>
<dbReference type="OMA" id="SMQTYDT"/>
<keyword evidence="4" id="KW-0479">Metal-binding</keyword>
<evidence type="ECO:0000313" key="12">
    <source>
        <dbReference type="Proteomes" id="UP000316621"/>
    </source>
</evidence>
<dbReference type="PANTHER" id="PTHR46077">
    <property type="entry name" value="E3 UBIQUITIN-PROTEIN LIGASE TOPORS"/>
    <property type="match status" value="1"/>
</dbReference>
<protein>
    <recommendedName>
        <fullName evidence="2">RING-type E3 ubiquitin transferase</fullName>
        <ecNumber evidence="2">2.3.2.27</ecNumber>
    </recommendedName>
</protein>
<evidence type="ECO:0000256" key="1">
    <source>
        <dbReference type="ARBA" id="ARBA00000900"/>
    </source>
</evidence>